<organism evidence="2 3">
    <name type="scientific">Mesobacterium hydrothermale</name>
    <dbReference type="NCBI Taxonomy" id="3111907"/>
    <lineage>
        <taxon>Bacteria</taxon>
        <taxon>Pseudomonadati</taxon>
        <taxon>Pseudomonadota</taxon>
        <taxon>Alphaproteobacteria</taxon>
        <taxon>Rhodobacterales</taxon>
        <taxon>Roseobacteraceae</taxon>
        <taxon>Mesobacterium</taxon>
    </lineage>
</organism>
<sequence>MAVIQVSSGPDGPMPFTTSERLSHTLQRGLAPTRGPVTVMIHGYRYGPGAGGDCPHRALFDPTGTLAPVRGQSWARKLGLDAPDRLGIGFGWNGLSTLPQAFVQAGQAGANLARLVRLIRQLAPDRQIQLIGHSMGARVALAALPALGPEDVGRIVLLTGAEFTQTARAALTSPAGRSATVLNVTSRENDLFDFLTECLLPAPARGDRVIGAGLAAPNVIDLQLDHRDALHALRRLGFAIPAEPKRICHWSTYLRDGVFPLYRAFLDDDLPAALLRAALPDSHDPRWSRLLPHLPAPPALPFRPKPT</sequence>
<comment type="caution">
    <text evidence="2">The sequence shown here is derived from an EMBL/GenBank/DDBJ whole genome shotgun (WGS) entry which is preliminary data.</text>
</comment>
<evidence type="ECO:0000313" key="2">
    <source>
        <dbReference type="EMBL" id="MEC3861967.1"/>
    </source>
</evidence>
<dbReference type="InterPro" id="IPR000073">
    <property type="entry name" value="AB_hydrolase_1"/>
</dbReference>
<accession>A0ABU6HHU5</accession>
<dbReference type="SUPFAM" id="SSF53474">
    <property type="entry name" value="alpha/beta-Hydrolases"/>
    <property type="match status" value="1"/>
</dbReference>
<dbReference type="Proteomes" id="UP001348149">
    <property type="component" value="Unassembled WGS sequence"/>
</dbReference>
<evidence type="ECO:0000313" key="3">
    <source>
        <dbReference type="Proteomes" id="UP001348149"/>
    </source>
</evidence>
<name>A0ABU6HHU5_9RHOB</name>
<protein>
    <submittedName>
        <fullName evidence="2">Alpha/beta fold hydrolase</fullName>
    </submittedName>
</protein>
<proteinExistence type="predicted"/>
<dbReference type="RefSeq" id="WP_326297698.1">
    <property type="nucleotide sequence ID" value="NZ_JAYLLH010000015.1"/>
</dbReference>
<keyword evidence="2" id="KW-0378">Hydrolase</keyword>
<reference evidence="2 3" key="1">
    <citation type="submission" date="2024-01" db="EMBL/GenBank/DDBJ databases">
        <title>Mesobacterium rodlantinim sp. nov., isolated from shallow sea hydrothermal systems off Kueishantao Island.</title>
        <authorList>
            <person name="Su Z."/>
            <person name="Tang K."/>
        </authorList>
    </citation>
    <scope>NUCLEOTIDE SEQUENCE [LARGE SCALE GENOMIC DNA]</scope>
    <source>
        <strain evidence="2 3">TK19101</strain>
    </source>
</reference>
<keyword evidence="3" id="KW-1185">Reference proteome</keyword>
<dbReference type="EMBL" id="JAYLLH010000015">
    <property type="protein sequence ID" value="MEC3861967.1"/>
    <property type="molecule type" value="Genomic_DNA"/>
</dbReference>
<dbReference type="GO" id="GO:0016787">
    <property type="term" value="F:hydrolase activity"/>
    <property type="evidence" value="ECO:0007669"/>
    <property type="project" value="UniProtKB-KW"/>
</dbReference>
<dbReference type="Pfam" id="PF00561">
    <property type="entry name" value="Abhydrolase_1"/>
    <property type="match status" value="1"/>
</dbReference>
<gene>
    <name evidence="2" type="ORF">VK792_11790</name>
</gene>
<dbReference type="InterPro" id="IPR029058">
    <property type="entry name" value="AB_hydrolase_fold"/>
</dbReference>
<dbReference type="Gene3D" id="3.40.50.1820">
    <property type="entry name" value="alpha/beta hydrolase"/>
    <property type="match status" value="1"/>
</dbReference>
<evidence type="ECO:0000259" key="1">
    <source>
        <dbReference type="Pfam" id="PF00561"/>
    </source>
</evidence>
<feature type="domain" description="AB hydrolase-1" evidence="1">
    <location>
        <begin position="111"/>
        <end position="180"/>
    </location>
</feature>